<reference evidence="2 3" key="1">
    <citation type="journal article" date="2015" name="Genome Biol. Evol.">
        <title>The genome of winter moth (Operophtera brumata) provides a genomic perspective on sexual dimorphism and phenology.</title>
        <authorList>
            <person name="Derks M.F."/>
            <person name="Smit S."/>
            <person name="Salis L."/>
            <person name="Schijlen E."/>
            <person name="Bossers A."/>
            <person name="Mateman C."/>
            <person name="Pijl A.S."/>
            <person name="de Ridder D."/>
            <person name="Groenen M.A."/>
            <person name="Visser M.E."/>
            <person name="Megens H.J."/>
        </authorList>
    </citation>
    <scope>NUCLEOTIDE SEQUENCE [LARGE SCALE GENOMIC DNA]</scope>
    <source>
        <strain evidence="2">WM2013NL</strain>
        <tissue evidence="2">Head and thorax</tissue>
    </source>
</reference>
<dbReference type="Gene3D" id="3.90.1750.10">
    <property type="entry name" value="Hect, E3 ligase catalytic domains"/>
    <property type="match status" value="1"/>
</dbReference>
<dbReference type="STRING" id="104452.A0A0L7LKW5"/>
<name>A0A0L7LKW5_OPEBR</name>
<feature type="domain" description="Apoptosis-resistant E3 ubiquitin protein ligase 1 PH-like" evidence="1">
    <location>
        <begin position="2"/>
        <end position="65"/>
    </location>
</feature>
<feature type="non-terminal residue" evidence="2">
    <location>
        <position position="1"/>
    </location>
</feature>
<organism evidence="2 3">
    <name type="scientific">Operophtera brumata</name>
    <name type="common">Winter moth</name>
    <name type="synonym">Phalaena brumata</name>
    <dbReference type="NCBI Taxonomy" id="104452"/>
    <lineage>
        <taxon>Eukaryota</taxon>
        <taxon>Metazoa</taxon>
        <taxon>Ecdysozoa</taxon>
        <taxon>Arthropoda</taxon>
        <taxon>Hexapoda</taxon>
        <taxon>Insecta</taxon>
        <taxon>Pterygota</taxon>
        <taxon>Neoptera</taxon>
        <taxon>Endopterygota</taxon>
        <taxon>Lepidoptera</taxon>
        <taxon>Glossata</taxon>
        <taxon>Ditrysia</taxon>
        <taxon>Geometroidea</taxon>
        <taxon>Geometridae</taxon>
        <taxon>Larentiinae</taxon>
        <taxon>Operophtera</taxon>
    </lineage>
</organism>
<dbReference type="InterPro" id="IPR058738">
    <property type="entry name" value="PH-like_AREL1"/>
</dbReference>
<keyword evidence="3" id="KW-1185">Reference proteome</keyword>
<dbReference type="AlphaFoldDB" id="A0A0L7LKW5"/>
<proteinExistence type="predicted"/>
<dbReference type="GO" id="GO:0004842">
    <property type="term" value="F:ubiquitin-protein transferase activity"/>
    <property type="evidence" value="ECO:0007669"/>
    <property type="project" value="InterPro"/>
</dbReference>
<dbReference type="Proteomes" id="UP000037510">
    <property type="component" value="Unassembled WGS sequence"/>
</dbReference>
<sequence>RHNICYEARLLSPGKPRRVLCCVSPRQLTIKDYILKIIPKRITAFRLCPSTKVHVRHAHDKMTLRVARDDLVASSLKATRQFSVADWCKNFDVTFQGEQGIVQRYPM</sequence>
<dbReference type="InterPro" id="IPR035983">
    <property type="entry name" value="Hect_E3_ubiquitin_ligase"/>
</dbReference>
<comment type="caution">
    <text evidence="2">The sequence shown here is derived from an EMBL/GenBank/DDBJ whole genome shotgun (WGS) entry which is preliminary data.</text>
</comment>
<dbReference type="EMBL" id="JTDY01000753">
    <property type="protein sequence ID" value="KOB76009.1"/>
    <property type="molecule type" value="Genomic_DNA"/>
</dbReference>
<dbReference type="Pfam" id="PF25916">
    <property type="entry name" value="AREL1_PH-like"/>
    <property type="match status" value="1"/>
</dbReference>
<evidence type="ECO:0000259" key="1">
    <source>
        <dbReference type="Pfam" id="PF25916"/>
    </source>
</evidence>
<protein>
    <recommendedName>
        <fullName evidence="1">Apoptosis-resistant E3 ubiquitin protein ligase 1 PH-like domain-containing protein</fullName>
    </recommendedName>
</protein>
<evidence type="ECO:0000313" key="3">
    <source>
        <dbReference type="Proteomes" id="UP000037510"/>
    </source>
</evidence>
<accession>A0A0L7LKW5</accession>
<gene>
    <name evidence="2" type="ORF">OBRU01_06505</name>
</gene>
<evidence type="ECO:0000313" key="2">
    <source>
        <dbReference type="EMBL" id="KOB76009.1"/>
    </source>
</evidence>
<dbReference type="SUPFAM" id="SSF56204">
    <property type="entry name" value="Hect, E3 ligase catalytic domain"/>
    <property type="match status" value="1"/>
</dbReference>